<reference evidence="2" key="2">
    <citation type="submission" date="2013-05" db="EMBL/GenBank/DDBJ databases">
        <authorList>
            <person name="Carter J.-M."/>
            <person name="Baker S.C."/>
            <person name="Pink R."/>
            <person name="Carter D.R.F."/>
            <person name="Collins A."/>
            <person name="Tomlin J."/>
            <person name="Gibbs M."/>
            <person name="Breuker C.J."/>
        </authorList>
    </citation>
    <scope>NUCLEOTIDE SEQUENCE</scope>
    <source>
        <tissue evidence="2">Ovary</tissue>
    </source>
</reference>
<dbReference type="AlphaFoldDB" id="S4P274"/>
<name>S4P274_9NEOP</name>
<protein>
    <submittedName>
        <fullName evidence="2">Vesicle-trafficking protein SEC22b</fullName>
    </submittedName>
</protein>
<proteinExistence type="predicted"/>
<evidence type="ECO:0000313" key="2">
    <source>
        <dbReference type="EMBL" id="JAA83944.1"/>
    </source>
</evidence>
<organism evidence="2">
    <name type="scientific">Pararge aegeria</name>
    <name type="common">speckled wood butterfly</name>
    <dbReference type="NCBI Taxonomy" id="116150"/>
    <lineage>
        <taxon>Eukaryota</taxon>
        <taxon>Metazoa</taxon>
        <taxon>Ecdysozoa</taxon>
        <taxon>Arthropoda</taxon>
        <taxon>Hexapoda</taxon>
        <taxon>Insecta</taxon>
        <taxon>Pterygota</taxon>
        <taxon>Neoptera</taxon>
        <taxon>Endopterygota</taxon>
        <taxon>Lepidoptera</taxon>
        <taxon>Glossata</taxon>
        <taxon>Ditrysia</taxon>
        <taxon>Papilionoidea</taxon>
        <taxon>Nymphalidae</taxon>
        <taxon>Satyrinae</taxon>
        <taxon>Satyrini</taxon>
        <taxon>Parargina</taxon>
        <taxon>Pararge</taxon>
    </lineage>
</organism>
<reference evidence="2" key="1">
    <citation type="journal article" date="2013" name="BMC Genomics">
        <title>Unscrambling butterfly oogenesis.</title>
        <authorList>
            <person name="Carter J.M."/>
            <person name="Baker S.C."/>
            <person name="Pink R."/>
            <person name="Carter D.R."/>
            <person name="Collins A."/>
            <person name="Tomlin J."/>
            <person name="Gibbs M."/>
            <person name="Breuker C.J."/>
        </authorList>
    </citation>
    <scope>NUCLEOTIDE SEQUENCE</scope>
    <source>
        <tissue evidence="2">Ovary</tissue>
    </source>
</reference>
<dbReference type="EMBL" id="GAIX01008616">
    <property type="protein sequence ID" value="JAA83944.1"/>
    <property type="molecule type" value="Transcribed_RNA"/>
</dbReference>
<sequence length="90" mass="10096">RGAARRPTGRRAADHDAEHRRRAAEGGHTFRVGHKNAESINDVTEVQERRRLSQHKVYVSESDSWCGYTACIRSLLLGALDQPALDEPEC</sequence>
<feature type="non-terminal residue" evidence="2">
    <location>
        <position position="1"/>
    </location>
</feature>
<feature type="compositionally biased region" description="Basic and acidic residues" evidence="1">
    <location>
        <begin position="11"/>
        <end position="25"/>
    </location>
</feature>
<accession>S4P274</accession>
<feature type="region of interest" description="Disordered" evidence="1">
    <location>
        <begin position="1"/>
        <end position="29"/>
    </location>
</feature>
<evidence type="ECO:0000256" key="1">
    <source>
        <dbReference type="SAM" id="MobiDB-lite"/>
    </source>
</evidence>